<dbReference type="GO" id="GO:0005886">
    <property type="term" value="C:plasma membrane"/>
    <property type="evidence" value="ECO:0007669"/>
    <property type="project" value="UniProtKB-SubCell"/>
</dbReference>
<dbReference type="RefSeq" id="WP_115316886.1">
    <property type="nucleotide sequence ID" value="NZ_AP022561.1"/>
</dbReference>
<evidence type="ECO:0000256" key="6">
    <source>
        <dbReference type="ARBA" id="ARBA00023136"/>
    </source>
</evidence>
<dbReference type="AlphaFoldDB" id="A0AAD1HLD7"/>
<dbReference type="KEGG" id="maic:MAIC_10810"/>
<feature type="transmembrane region" description="Helical" evidence="7">
    <location>
        <begin position="143"/>
        <end position="163"/>
    </location>
</feature>
<keyword evidence="5 7" id="KW-1133">Transmembrane helix</keyword>
<feature type="transmembrane region" description="Helical" evidence="7">
    <location>
        <begin position="251"/>
        <end position="272"/>
    </location>
</feature>
<evidence type="ECO:0000313" key="9">
    <source>
        <dbReference type="EMBL" id="BBX06278.1"/>
    </source>
</evidence>
<dbReference type="Pfam" id="PF19053">
    <property type="entry name" value="EccD"/>
    <property type="match status" value="1"/>
</dbReference>
<evidence type="ECO:0000259" key="8">
    <source>
        <dbReference type="Pfam" id="PF19053"/>
    </source>
</evidence>
<dbReference type="Proteomes" id="UP000467327">
    <property type="component" value="Chromosome"/>
</dbReference>
<feature type="transmembrane region" description="Helical" evidence="7">
    <location>
        <begin position="196"/>
        <end position="218"/>
    </location>
</feature>
<protein>
    <recommendedName>
        <fullName evidence="8">EccD-like transmembrane domain-containing protein</fullName>
    </recommendedName>
</protein>
<organism evidence="9 10">
    <name type="scientific">Mycolicibacterium aichiense</name>
    <dbReference type="NCBI Taxonomy" id="1799"/>
    <lineage>
        <taxon>Bacteria</taxon>
        <taxon>Bacillati</taxon>
        <taxon>Actinomycetota</taxon>
        <taxon>Actinomycetes</taxon>
        <taxon>Mycobacteriales</taxon>
        <taxon>Mycobacteriaceae</taxon>
        <taxon>Mycolicibacterium</taxon>
    </lineage>
</organism>
<keyword evidence="10" id="KW-1185">Reference proteome</keyword>
<keyword evidence="6 7" id="KW-0472">Membrane</keyword>
<dbReference type="EMBL" id="AP022561">
    <property type="protein sequence ID" value="BBX06278.1"/>
    <property type="molecule type" value="Genomic_DNA"/>
</dbReference>
<evidence type="ECO:0000256" key="5">
    <source>
        <dbReference type="ARBA" id="ARBA00022989"/>
    </source>
</evidence>
<proteinExistence type="inferred from homology"/>
<comment type="subcellular location">
    <subcellularLocation>
        <location evidence="1">Cell membrane</location>
        <topology evidence="1">Multi-pass membrane protein</topology>
    </subcellularLocation>
</comment>
<dbReference type="Gene3D" id="3.10.20.90">
    <property type="entry name" value="Phosphatidylinositol 3-kinase Catalytic Subunit, Chain A, domain 1"/>
    <property type="match status" value="1"/>
</dbReference>
<feature type="transmembrane region" description="Helical" evidence="7">
    <location>
        <begin position="376"/>
        <end position="394"/>
    </location>
</feature>
<evidence type="ECO:0000256" key="3">
    <source>
        <dbReference type="ARBA" id="ARBA00022475"/>
    </source>
</evidence>
<dbReference type="InterPro" id="IPR044049">
    <property type="entry name" value="EccD_transm"/>
</dbReference>
<sequence>MTAADQTCQVSIRTGDRETDISLPSGIPIAELMPAVVDLIGAAQFHGTDPHLTRVCGQRLDAQTTLAQAAIHDGDLLILSTAAATAPLPRFDISGAVADVVAALPEPRWRFLRRSGGLCLLAWAAAAVLALLGRAIADPTASPHPVVATAAALLAMTGAVTVHRVAADRVTVVSLGVLGIAFAGLSAALLPMGPPAMPTFLVAMAAIGSVSLLAWPLLGCATEVFLPMAAVAMAGVMATMGAVAGCWPAEASGPMLVIGSLGVLVVSARLSVHSSGLAAAGLADADVQARSRLAHHRLNLIVATAAAAAAVGAAVTATTTSHSLLAAIFLAIIAMLLLLRSVRERVACRVVAQSISSAVTATLLVGLCAVTTPQSTPWLCGALALVAACAMWVAHRGPVCTSPVVRRAVSVVELMLGAAVVPGGCAAAGMFGGLAQIGAAW</sequence>
<evidence type="ECO:0000256" key="1">
    <source>
        <dbReference type="ARBA" id="ARBA00004651"/>
    </source>
</evidence>
<feature type="transmembrane region" description="Helical" evidence="7">
    <location>
        <begin position="118"/>
        <end position="137"/>
    </location>
</feature>
<feature type="transmembrane region" description="Helical" evidence="7">
    <location>
        <begin position="225"/>
        <end position="245"/>
    </location>
</feature>
<gene>
    <name evidence="9" type="ORF">MAIC_10810</name>
</gene>
<comment type="similarity">
    <text evidence="2">Belongs to the EccD/Snm4 family.</text>
</comment>
<evidence type="ECO:0000256" key="4">
    <source>
        <dbReference type="ARBA" id="ARBA00022692"/>
    </source>
</evidence>
<keyword evidence="4 7" id="KW-0812">Transmembrane</keyword>
<evidence type="ECO:0000256" key="7">
    <source>
        <dbReference type="SAM" id="Phobius"/>
    </source>
</evidence>
<evidence type="ECO:0000256" key="2">
    <source>
        <dbReference type="ARBA" id="ARBA00006162"/>
    </source>
</evidence>
<reference evidence="9 10" key="1">
    <citation type="journal article" date="2019" name="Emerg. Microbes Infect.">
        <title>Comprehensive subspecies identification of 175 nontuberculous mycobacteria species based on 7547 genomic profiles.</title>
        <authorList>
            <person name="Matsumoto Y."/>
            <person name="Kinjo T."/>
            <person name="Motooka D."/>
            <person name="Nabeya D."/>
            <person name="Jung N."/>
            <person name="Uechi K."/>
            <person name="Horii T."/>
            <person name="Iida T."/>
            <person name="Fujita J."/>
            <person name="Nakamura S."/>
        </authorList>
    </citation>
    <scope>NUCLEOTIDE SEQUENCE [LARGE SCALE GENOMIC DNA]</scope>
    <source>
        <strain evidence="9 10">JCM 6376</strain>
    </source>
</reference>
<feature type="transmembrane region" description="Helical" evidence="7">
    <location>
        <begin position="414"/>
        <end position="439"/>
    </location>
</feature>
<dbReference type="NCBIfam" id="TIGR03920">
    <property type="entry name" value="T7SS_EccD"/>
    <property type="match status" value="1"/>
</dbReference>
<dbReference type="InterPro" id="IPR024962">
    <property type="entry name" value="YukD-like"/>
</dbReference>
<dbReference type="Pfam" id="PF08817">
    <property type="entry name" value="YukD"/>
    <property type="match status" value="1"/>
</dbReference>
<evidence type="ECO:0000313" key="10">
    <source>
        <dbReference type="Proteomes" id="UP000467327"/>
    </source>
</evidence>
<dbReference type="InterPro" id="IPR006707">
    <property type="entry name" value="T7SS_EccD"/>
</dbReference>
<accession>A0AAD1HLD7</accession>
<keyword evidence="3" id="KW-1003">Cell membrane</keyword>
<feature type="transmembrane region" description="Helical" evidence="7">
    <location>
        <begin position="170"/>
        <end position="190"/>
    </location>
</feature>
<feature type="domain" description="EccD-like transmembrane" evidence="8">
    <location>
        <begin position="119"/>
        <end position="433"/>
    </location>
</feature>
<name>A0AAD1HLD7_9MYCO</name>
<feature type="transmembrane region" description="Helical" evidence="7">
    <location>
        <begin position="323"/>
        <end position="339"/>
    </location>
</feature>
<feature type="transmembrane region" description="Helical" evidence="7">
    <location>
        <begin position="351"/>
        <end position="370"/>
    </location>
</feature>
<feature type="transmembrane region" description="Helical" evidence="7">
    <location>
        <begin position="298"/>
        <end position="317"/>
    </location>
</feature>